<name>A0ABX6AYL6_9ACTN</name>
<feature type="transmembrane region" description="Helical" evidence="2">
    <location>
        <begin position="292"/>
        <end position="309"/>
    </location>
</feature>
<feature type="region of interest" description="Disordered" evidence="1">
    <location>
        <begin position="82"/>
        <end position="104"/>
    </location>
</feature>
<feature type="region of interest" description="Disordered" evidence="1">
    <location>
        <begin position="834"/>
        <end position="857"/>
    </location>
</feature>
<dbReference type="EMBL" id="CP023697">
    <property type="protein sequence ID" value="QEV07895.1"/>
    <property type="molecule type" value="Genomic_DNA"/>
</dbReference>
<feature type="transmembrane region" description="Helical" evidence="2">
    <location>
        <begin position="443"/>
        <end position="465"/>
    </location>
</feature>
<feature type="transmembrane region" description="Helical" evidence="2">
    <location>
        <begin position="485"/>
        <end position="505"/>
    </location>
</feature>
<keyword evidence="2" id="KW-0812">Transmembrane</keyword>
<evidence type="ECO:0000256" key="3">
    <source>
        <dbReference type="SAM" id="SignalP"/>
    </source>
</evidence>
<feature type="compositionally biased region" description="Low complexity" evidence="1">
    <location>
        <begin position="837"/>
        <end position="851"/>
    </location>
</feature>
<feature type="transmembrane region" description="Helical" evidence="2">
    <location>
        <begin position="408"/>
        <end position="431"/>
    </location>
</feature>
<evidence type="ECO:0000256" key="2">
    <source>
        <dbReference type="SAM" id="Phobius"/>
    </source>
</evidence>
<feature type="transmembrane region" description="Helical" evidence="2">
    <location>
        <begin position="809"/>
        <end position="831"/>
    </location>
</feature>
<gene>
    <name evidence="4" type="ORF">CP972_21695</name>
</gene>
<feature type="transmembrane region" description="Helical" evidence="2">
    <location>
        <begin position="347"/>
        <end position="366"/>
    </location>
</feature>
<protein>
    <submittedName>
        <fullName evidence="4">Uncharacterized protein</fullName>
    </submittedName>
</protein>
<feature type="transmembrane region" description="Helical" evidence="2">
    <location>
        <begin position="378"/>
        <end position="396"/>
    </location>
</feature>
<feature type="transmembrane region" description="Helical" evidence="2">
    <location>
        <begin position="768"/>
        <end position="788"/>
    </location>
</feature>
<feature type="transmembrane region" description="Helical" evidence="2">
    <location>
        <begin position="210"/>
        <end position="229"/>
    </location>
</feature>
<feature type="transmembrane region" description="Helical" evidence="2">
    <location>
        <begin position="702"/>
        <end position="719"/>
    </location>
</feature>
<reference evidence="4 5" key="1">
    <citation type="submission" date="2017-09" db="EMBL/GenBank/DDBJ databases">
        <authorList>
            <person name="Lee N."/>
            <person name="Cho B.-K."/>
        </authorList>
    </citation>
    <scope>NUCLEOTIDE SEQUENCE [LARGE SCALE GENOMIC DNA]</scope>
    <source>
        <strain evidence="4 5">ATCC 13879</strain>
    </source>
</reference>
<feature type="transmembrane region" description="Helical" evidence="2">
    <location>
        <begin position="644"/>
        <end position="669"/>
    </location>
</feature>
<feature type="signal peptide" evidence="3">
    <location>
        <begin position="1"/>
        <end position="18"/>
    </location>
</feature>
<accession>A0ABX6AYL6</accession>
<feature type="transmembrane region" description="Helical" evidence="2">
    <location>
        <begin position="321"/>
        <end position="341"/>
    </location>
</feature>
<organism evidence="4 5">
    <name type="scientific">Streptomyces prasinus</name>
    <dbReference type="NCBI Taxonomy" id="67345"/>
    <lineage>
        <taxon>Bacteria</taxon>
        <taxon>Bacillati</taxon>
        <taxon>Actinomycetota</taxon>
        <taxon>Actinomycetes</taxon>
        <taxon>Kitasatosporales</taxon>
        <taxon>Streptomycetaceae</taxon>
        <taxon>Streptomyces</taxon>
    </lineage>
</organism>
<feature type="chain" id="PRO_5047112681" evidence="3">
    <location>
        <begin position="19"/>
        <end position="857"/>
    </location>
</feature>
<evidence type="ECO:0000313" key="5">
    <source>
        <dbReference type="Proteomes" id="UP000326041"/>
    </source>
</evidence>
<keyword evidence="2" id="KW-0472">Membrane</keyword>
<keyword evidence="3" id="KW-0732">Signal</keyword>
<feature type="compositionally biased region" description="Basic and acidic residues" evidence="1">
    <location>
        <begin position="82"/>
        <end position="97"/>
    </location>
</feature>
<feature type="transmembrane region" description="Helical" evidence="2">
    <location>
        <begin position="728"/>
        <end position="748"/>
    </location>
</feature>
<proteinExistence type="predicted"/>
<evidence type="ECO:0000313" key="4">
    <source>
        <dbReference type="EMBL" id="QEV07895.1"/>
    </source>
</evidence>
<evidence type="ECO:0000256" key="1">
    <source>
        <dbReference type="SAM" id="MobiDB-lite"/>
    </source>
</evidence>
<feature type="transmembrane region" description="Helical" evidence="2">
    <location>
        <begin position="241"/>
        <end position="260"/>
    </location>
</feature>
<keyword evidence="2" id="KW-1133">Transmembrane helix</keyword>
<sequence>MLLFLLCVCLAGAGPAGAAGGQEGGERTGKLSVEIGWDASRQEVVIRERCAYTLPPRSEALAEVREEGGGFCGGFTVLRDGKEPSHDGWDNPPDKVTQKSADGPARVETDFSLHLARHSGTQWLSFGIDLPSALEDQPAGYPDVWTVEVGAPRWSFSKIRGPVASLSPGKVTWRVTTAGKGADLVRSVDLLGTWEVTKPPAVRQQTRTEMVTAFGLAACGIAIVAALLVARLAGPAVPRRWVAATLLLAVTAYPLAFLGIPRPLPSDTVMVPFTISTRPGTPPDGTWKPGPALGLWLWYVLPVTGWWFSRRVITRRPPSRGVLVVSGAALLLVLPLLAADGVVPRPAAWGILAAVGACALGVTLGLRHGVGGDVERRWAATAGMLVWIGLVTFWLAHAPLMSDEDPSVTGLAAAAVLVCTWPAAAWITSLLGPVRGRTIGPAARAACFVVLWALVTSPFLVARVAEPGQGYDPWNYYRAPLFTGYLGFPLCVVTVCGIALQLVYLFRRGRPGDRGRAVEPVGRLLLVCGVLTALGNPSLRTLTIWGDALAVLCVALGSIWLLPVGSDATADEFRRVGRKAHARLMNRWVRTQLLWDTRADLQRTARSSLVEDMDVSGFSRRWRELEVPGHWGDPAARLARAKRFALGSGAGAAPWHAGLAGAAVAQVLALPWAAYQWATAGPVGADEFMPFHLEEISKALRFGHWALYGFVFGYFYALLRGGTPIAKAAALMAVVLPAEILATAPLTMDPQYTLDPSWNDMAVACGGLAGQTFVVCMGLGLAWEGWLARAAALKWSQVRNFRRLSSVTVPLGTVLVAAATAFATVVAGTWAQQELQPPSGTPTSSPSAPVQPGQPPP</sequence>
<dbReference type="Proteomes" id="UP000326041">
    <property type="component" value="Chromosome"/>
</dbReference>
<keyword evidence="5" id="KW-1185">Reference proteome</keyword>